<dbReference type="Proteomes" id="UP000282832">
    <property type="component" value="Unassembled WGS sequence"/>
</dbReference>
<dbReference type="Pfam" id="PF01381">
    <property type="entry name" value="HTH_3"/>
    <property type="match status" value="1"/>
</dbReference>
<organism evidence="3 4">
    <name type="scientific">Sandaracinomonas limnophila</name>
    <dbReference type="NCBI Taxonomy" id="1862386"/>
    <lineage>
        <taxon>Bacteria</taxon>
        <taxon>Pseudomonadati</taxon>
        <taxon>Bacteroidota</taxon>
        <taxon>Cytophagia</taxon>
        <taxon>Cytophagales</taxon>
        <taxon>Flectobacillaceae</taxon>
        <taxon>Sandaracinomonas</taxon>
    </lineage>
</organism>
<dbReference type="InterPro" id="IPR001387">
    <property type="entry name" value="Cro/C1-type_HTH"/>
</dbReference>
<dbReference type="GO" id="GO:0005829">
    <property type="term" value="C:cytosol"/>
    <property type="evidence" value="ECO:0007669"/>
    <property type="project" value="TreeGrafter"/>
</dbReference>
<dbReference type="InterPro" id="IPR010982">
    <property type="entry name" value="Lambda_DNA-bd_dom_sf"/>
</dbReference>
<keyword evidence="4" id="KW-1185">Reference proteome</keyword>
<dbReference type="AlphaFoldDB" id="A0A437PXH4"/>
<evidence type="ECO:0000313" key="4">
    <source>
        <dbReference type="Proteomes" id="UP000282832"/>
    </source>
</evidence>
<dbReference type="CDD" id="cd00093">
    <property type="entry name" value="HTH_XRE"/>
    <property type="match status" value="1"/>
</dbReference>
<dbReference type="PANTHER" id="PTHR46797:SF1">
    <property type="entry name" value="METHYLPHOSPHONATE SYNTHASE"/>
    <property type="match status" value="1"/>
</dbReference>
<dbReference type="SMART" id="SM00530">
    <property type="entry name" value="HTH_XRE"/>
    <property type="match status" value="1"/>
</dbReference>
<dbReference type="GO" id="GO:0003700">
    <property type="term" value="F:DNA-binding transcription factor activity"/>
    <property type="evidence" value="ECO:0007669"/>
    <property type="project" value="TreeGrafter"/>
</dbReference>
<dbReference type="InterPro" id="IPR050807">
    <property type="entry name" value="TransReg_Diox_bact_type"/>
</dbReference>
<proteinExistence type="predicted"/>
<sequence>MNKLFLGHNIRQKRLLLGIKQEALAAESQMTQANLSQIEQGKIYPCLEKLQKIAEILGTSIENLNAPSKRKHILSTSEKHEEKLHEDTFKQLIDAKDEIIKSQIQIIELLKTELVRLKTIKNP</sequence>
<dbReference type="EMBL" id="SACY01000001">
    <property type="protein sequence ID" value="RVU26939.1"/>
    <property type="molecule type" value="Genomic_DNA"/>
</dbReference>
<keyword evidence="1" id="KW-0238">DNA-binding</keyword>
<evidence type="ECO:0000256" key="1">
    <source>
        <dbReference type="ARBA" id="ARBA00023125"/>
    </source>
</evidence>
<dbReference type="SUPFAM" id="SSF47413">
    <property type="entry name" value="lambda repressor-like DNA-binding domains"/>
    <property type="match status" value="1"/>
</dbReference>
<dbReference type="OrthoDB" id="798409at2"/>
<dbReference type="PROSITE" id="PS50943">
    <property type="entry name" value="HTH_CROC1"/>
    <property type="match status" value="1"/>
</dbReference>
<evidence type="ECO:0000259" key="2">
    <source>
        <dbReference type="PROSITE" id="PS50943"/>
    </source>
</evidence>
<name>A0A437PXH4_9BACT</name>
<gene>
    <name evidence="3" type="ORF">EOJ36_02775</name>
</gene>
<dbReference type="PANTHER" id="PTHR46797">
    <property type="entry name" value="HTH-TYPE TRANSCRIPTIONAL REGULATOR"/>
    <property type="match status" value="1"/>
</dbReference>
<dbReference type="GO" id="GO:0003677">
    <property type="term" value="F:DNA binding"/>
    <property type="evidence" value="ECO:0007669"/>
    <property type="project" value="UniProtKB-KW"/>
</dbReference>
<comment type="caution">
    <text evidence="3">The sequence shown here is derived from an EMBL/GenBank/DDBJ whole genome shotgun (WGS) entry which is preliminary data.</text>
</comment>
<dbReference type="Gene3D" id="1.10.260.40">
    <property type="entry name" value="lambda repressor-like DNA-binding domains"/>
    <property type="match status" value="1"/>
</dbReference>
<protein>
    <submittedName>
        <fullName evidence="3">XRE family transcriptional regulator</fullName>
    </submittedName>
</protein>
<evidence type="ECO:0000313" key="3">
    <source>
        <dbReference type="EMBL" id="RVU26939.1"/>
    </source>
</evidence>
<reference evidence="3 4" key="1">
    <citation type="submission" date="2019-01" db="EMBL/GenBank/DDBJ databases">
        <authorList>
            <person name="Chen W.-M."/>
        </authorList>
    </citation>
    <scope>NUCLEOTIDE SEQUENCE [LARGE SCALE GENOMIC DNA]</scope>
    <source>
        <strain evidence="3 4">FSY-15</strain>
    </source>
</reference>
<accession>A0A437PXH4</accession>
<feature type="domain" description="HTH cro/C1-type" evidence="2">
    <location>
        <begin position="10"/>
        <end position="64"/>
    </location>
</feature>
<dbReference type="RefSeq" id="WP_127802490.1">
    <property type="nucleotide sequence ID" value="NZ_SACY01000001.1"/>
</dbReference>